<dbReference type="PaxDb" id="584708-Apau_1665"/>
<dbReference type="SUPFAM" id="SSF53098">
    <property type="entry name" value="Ribonuclease H-like"/>
    <property type="match status" value="1"/>
</dbReference>
<dbReference type="PANTHER" id="PTHR36015:SF6">
    <property type="entry name" value="HOLLIDAY JUNCTION RESOLVASE MOC1, CHLOROPLASTIC-RELATED"/>
    <property type="match status" value="1"/>
</dbReference>
<accession>E3CUV8</accession>
<dbReference type="GO" id="GO:0003676">
    <property type="term" value="F:nucleic acid binding"/>
    <property type="evidence" value="ECO:0007669"/>
    <property type="project" value="InterPro"/>
</dbReference>
<dbReference type="RefSeq" id="WP_006301304.1">
    <property type="nucleotide sequence ID" value="NZ_CM001022.1"/>
</dbReference>
<organism evidence="1 2">
    <name type="scientific">Aminomonas paucivorans DSM 12260</name>
    <dbReference type="NCBI Taxonomy" id="584708"/>
    <lineage>
        <taxon>Bacteria</taxon>
        <taxon>Thermotogati</taxon>
        <taxon>Synergistota</taxon>
        <taxon>Synergistia</taxon>
        <taxon>Synergistales</taxon>
        <taxon>Synergistaceae</taxon>
        <taxon>Aminomonas</taxon>
    </lineage>
</organism>
<dbReference type="Proteomes" id="UP000005096">
    <property type="component" value="Chromosome"/>
</dbReference>
<dbReference type="Gene3D" id="3.30.420.10">
    <property type="entry name" value="Ribonuclease H-like superfamily/Ribonuclease H"/>
    <property type="match status" value="1"/>
</dbReference>
<dbReference type="EMBL" id="CM001022">
    <property type="protein sequence ID" value="EFQ24084.1"/>
    <property type="molecule type" value="Genomic_DNA"/>
</dbReference>
<protein>
    <recommendedName>
        <fullName evidence="3">Holliday junction resolvase RuvC</fullName>
    </recommendedName>
</protein>
<dbReference type="STRING" id="584708.Apau_1665"/>
<reference evidence="1 2" key="1">
    <citation type="journal article" date="2010" name="Stand. Genomic Sci.">
        <title>Non-contiguous finished genome sequence of Aminomonas paucivorans type strain (GLU-3).</title>
        <authorList>
            <person name="Pitluck S."/>
            <person name="Yasawong M."/>
            <person name="Held B."/>
            <person name="Lapidus A."/>
            <person name="Nolan M."/>
            <person name="Copeland A."/>
            <person name="Lucas S."/>
            <person name="Del Rio T.G."/>
            <person name="Tice H."/>
            <person name="Cheng J.F."/>
            <person name="Chertkov O."/>
            <person name="Goodwin L."/>
            <person name="Tapia R."/>
            <person name="Han C."/>
            <person name="Liolios K."/>
            <person name="Ivanova N."/>
            <person name="Mavromatis K."/>
            <person name="Ovchinnikova G."/>
            <person name="Pati A."/>
            <person name="Chen A."/>
            <person name="Palaniappan K."/>
            <person name="Land M."/>
            <person name="Hauser L."/>
            <person name="Chang Y.J."/>
            <person name="Jeffries C.D."/>
            <person name="Pukall R."/>
            <person name="Spring S."/>
            <person name="Rohde M."/>
            <person name="Sikorski J."/>
            <person name="Goker M."/>
            <person name="Woyke T."/>
            <person name="Bristow J."/>
            <person name="Eisen J.A."/>
            <person name="Markowitz V."/>
            <person name="Hugenholtz P."/>
            <person name="Kyrpides N.C."/>
            <person name="Klenk H.P."/>
        </authorList>
    </citation>
    <scope>NUCLEOTIDE SEQUENCE [LARGE SCALE GENOMIC DNA]</scope>
    <source>
        <strain evidence="1 2">DSM 12260</strain>
    </source>
</reference>
<dbReference type="CDD" id="cd22992">
    <property type="entry name" value="MOC1"/>
    <property type="match status" value="1"/>
</dbReference>
<dbReference type="InterPro" id="IPR012337">
    <property type="entry name" value="RNaseH-like_sf"/>
</dbReference>
<dbReference type="OrthoDB" id="573331at2"/>
<dbReference type="AlphaFoldDB" id="E3CUV8"/>
<evidence type="ECO:0000313" key="2">
    <source>
        <dbReference type="Proteomes" id="UP000005096"/>
    </source>
</evidence>
<sequence>MRICGIDPGLRGAVAILEADGSPWRIEDMPLRSLGKTRQEVDGAALARFLVEAGEIRLAVVEAVHAMPGQGVSSCFSFGRNVGVVVGVLEALGVPLLEVSPRTWQGDVLRGTPGDGKERALRWASLAFPGASLFTPRGKGLDGRADALALAWYGLRAAGRAVA</sequence>
<dbReference type="PANTHER" id="PTHR36015">
    <property type="entry name" value="HOLLIDAY JUNCTION RESOLVASE MOC1, CHLOROPLASTIC-RELATED"/>
    <property type="match status" value="1"/>
</dbReference>
<dbReference type="InterPro" id="IPR045290">
    <property type="entry name" value="MOC1-like"/>
</dbReference>
<keyword evidence="2" id="KW-1185">Reference proteome</keyword>
<dbReference type="InterPro" id="IPR036397">
    <property type="entry name" value="RNaseH_sf"/>
</dbReference>
<gene>
    <name evidence="1" type="ORF">Apau_1665</name>
</gene>
<dbReference type="HOGENOM" id="CLU_140844_0_0_0"/>
<dbReference type="GO" id="GO:0008821">
    <property type="term" value="F:crossover junction DNA endonuclease activity"/>
    <property type="evidence" value="ECO:0007669"/>
    <property type="project" value="InterPro"/>
</dbReference>
<evidence type="ECO:0008006" key="3">
    <source>
        <dbReference type="Google" id="ProtNLM"/>
    </source>
</evidence>
<evidence type="ECO:0000313" key="1">
    <source>
        <dbReference type="EMBL" id="EFQ24084.1"/>
    </source>
</evidence>
<name>E3CUV8_9BACT</name>
<proteinExistence type="predicted"/>
<dbReference type="eggNOG" id="COG0817">
    <property type="taxonomic scope" value="Bacteria"/>
</dbReference>